<dbReference type="PROSITE" id="PS51128">
    <property type="entry name" value="ZF_DKSA_2"/>
    <property type="match status" value="1"/>
</dbReference>
<dbReference type="Proteomes" id="UP000291144">
    <property type="component" value="Unassembled WGS sequence"/>
</dbReference>
<feature type="compositionally biased region" description="Acidic residues" evidence="2">
    <location>
        <begin position="32"/>
        <end position="43"/>
    </location>
</feature>
<comment type="caution">
    <text evidence="3">The sequence shown here is derived from an EMBL/GenBank/DDBJ whole genome shotgun (WGS) entry which is preliminary data.</text>
</comment>
<evidence type="ECO:0000313" key="3">
    <source>
        <dbReference type="EMBL" id="TCC46157.1"/>
    </source>
</evidence>
<feature type="zinc finger region" description="dksA C4-type" evidence="1">
    <location>
        <begin position="84"/>
        <end position="108"/>
    </location>
</feature>
<accession>A0A4R0JIT5</accession>
<evidence type="ECO:0000256" key="1">
    <source>
        <dbReference type="PROSITE-ProRule" id="PRU00510"/>
    </source>
</evidence>
<dbReference type="OrthoDB" id="1121111at2"/>
<reference evidence="3 4" key="1">
    <citation type="submission" date="2019-02" db="EMBL/GenBank/DDBJ databases">
        <title>Kribbella capetownensis sp. nov. and Kribbella speibonae sp. nov., isolated from soil.</title>
        <authorList>
            <person name="Curtis S.M."/>
            <person name="Norton I."/>
            <person name="Everest G.J."/>
            <person name="Meyers P.R."/>
        </authorList>
    </citation>
    <scope>NUCLEOTIDE SEQUENCE [LARGE SCALE GENOMIC DNA]</scope>
    <source>
        <strain evidence="3 4">NRRL B-24813</strain>
    </source>
</reference>
<feature type="region of interest" description="Disordered" evidence="2">
    <location>
        <begin position="24"/>
        <end position="49"/>
    </location>
</feature>
<proteinExistence type="predicted"/>
<keyword evidence="4" id="KW-1185">Reference proteome</keyword>
<evidence type="ECO:0000313" key="4">
    <source>
        <dbReference type="Proteomes" id="UP000291144"/>
    </source>
</evidence>
<sequence>MDLERAKELIAAERERVTELLRTAAGARLDDNAAEQDAGDGDTDGAQPLEHEEVDSAVQKSLQGRLDALSRAEKRLADGTYQMSIESGLLIPDERLEIDPAAELTVDEAERHQHHDY</sequence>
<protein>
    <submittedName>
        <fullName evidence="3">Uncharacterized protein</fullName>
    </submittedName>
</protein>
<dbReference type="Gene3D" id="1.20.120.910">
    <property type="entry name" value="DksA, coiled-coil domain"/>
    <property type="match status" value="1"/>
</dbReference>
<dbReference type="AlphaFoldDB" id="A0A4R0JIT5"/>
<dbReference type="RefSeq" id="WP_131367170.1">
    <property type="nucleotide sequence ID" value="NZ_SJKB01000035.1"/>
</dbReference>
<gene>
    <name evidence="3" type="ORF">E0H73_44355</name>
</gene>
<evidence type="ECO:0000256" key="2">
    <source>
        <dbReference type="SAM" id="MobiDB-lite"/>
    </source>
</evidence>
<organism evidence="3 4">
    <name type="scientific">Kribbella pittospori</name>
    <dbReference type="NCBI Taxonomy" id="722689"/>
    <lineage>
        <taxon>Bacteria</taxon>
        <taxon>Bacillati</taxon>
        <taxon>Actinomycetota</taxon>
        <taxon>Actinomycetes</taxon>
        <taxon>Propionibacteriales</taxon>
        <taxon>Kribbellaceae</taxon>
        <taxon>Kribbella</taxon>
    </lineage>
</organism>
<dbReference type="EMBL" id="SJKB01000035">
    <property type="protein sequence ID" value="TCC46157.1"/>
    <property type="molecule type" value="Genomic_DNA"/>
</dbReference>
<name>A0A4R0JIT5_9ACTN</name>